<name>A0A4D6M509_VIGUN</name>
<dbReference type="Proteomes" id="UP000501690">
    <property type="component" value="Linkage Group LG6"/>
</dbReference>
<sequence length="193" mass="21427">MYWRRTSAIFAQASHSRLSKNCRNPLLVLGRASRSGDQNLVLSDRYSRLGENGLPKRGEKSPPKRDDVLKPLFHTRSSEFIGGTLVGMSERGSLSHAQLENAMTEGVHSRKGGSPYLFVCGDDRVIYYPGVDDVSVAMTGIFAQASLSRLGENSITLPWFLLELLLRRRAFVLSDDTSRSSERLSPKRELVGA</sequence>
<dbReference type="AlphaFoldDB" id="A0A4D6M509"/>
<gene>
    <name evidence="1" type="ORF">DEO72_LG6g486</name>
</gene>
<accession>A0A4D6M509</accession>
<evidence type="ECO:0000313" key="2">
    <source>
        <dbReference type="Proteomes" id="UP000501690"/>
    </source>
</evidence>
<evidence type="ECO:0000313" key="1">
    <source>
        <dbReference type="EMBL" id="QCD95790.1"/>
    </source>
</evidence>
<keyword evidence="2" id="KW-1185">Reference proteome</keyword>
<proteinExistence type="predicted"/>
<reference evidence="1 2" key="1">
    <citation type="submission" date="2019-04" db="EMBL/GenBank/DDBJ databases">
        <title>An improved genome assembly and genetic linkage map for asparagus bean, Vigna unguiculata ssp. sesquipedialis.</title>
        <authorList>
            <person name="Xia Q."/>
            <person name="Zhang R."/>
            <person name="Dong Y."/>
        </authorList>
    </citation>
    <scope>NUCLEOTIDE SEQUENCE [LARGE SCALE GENOMIC DNA]</scope>
    <source>
        <tissue evidence="1">Leaf</tissue>
    </source>
</reference>
<protein>
    <submittedName>
        <fullName evidence="1">Uncharacterized protein</fullName>
    </submittedName>
</protein>
<dbReference type="EMBL" id="CP039350">
    <property type="protein sequence ID" value="QCD95790.1"/>
    <property type="molecule type" value="Genomic_DNA"/>
</dbReference>
<organism evidence="1 2">
    <name type="scientific">Vigna unguiculata</name>
    <name type="common">Cowpea</name>
    <dbReference type="NCBI Taxonomy" id="3917"/>
    <lineage>
        <taxon>Eukaryota</taxon>
        <taxon>Viridiplantae</taxon>
        <taxon>Streptophyta</taxon>
        <taxon>Embryophyta</taxon>
        <taxon>Tracheophyta</taxon>
        <taxon>Spermatophyta</taxon>
        <taxon>Magnoliopsida</taxon>
        <taxon>eudicotyledons</taxon>
        <taxon>Gunneridae</taxon>
        <taxon>Pentapetalae</taxon>
        <taxon>rosids</taxon>
        <taxon>fabids</taxon>
        <taxon>Fabales</taxon>
        <taxon>Fabaceae</taxon>
        <taxon>Papilionoideae</taxon>
        <taxon>50 kb inversion clade</taxon>
        <taxon>NPAAA clade</taxon>
        <taxon>indigoferoid/millettioid clade</taxon>
        <taxon>Phaseoleae</taxon>
        <taxon>Vigna</taxon>
    </lineage>
</organism>